<dbReference type="OrthoDB" id="9801841at2"/>
<name>A0A063YEL1_9BACT</name>
<dbReference type="EMBL" id="JASBCP010000001">
    <property type="protein sequence ID" value="MDI3047830.1"/>
    <property type="molecule type" value="Genomic_DNA"/>
</dbReference>
<evidence type="ECO:0000313" key="2">
    <source>
        <dbReference type="EMBL" id="ASI53684.1"/>
    </source>
</evidence>
<organism evidence="4 6">
    <name type="scientific">Metamycoplasma hyosynoviae</name>
    <dbReference type="NCBI Taxonomy" id="29559"/>
    <lineage>
        <taxon>Bacteria</taxon>
        <taxon>Bacillati</taxon>
        <taxon>Mycoplasmatota</taxon>
        <taxon>Mycoplasmoidales</taxon>
        <taxon>Metamycoplasmataceae</taxon>
        <taxon>Metamycoplasma</taxon>
    </lineage>
</organism>
<dbReference type="Proteomes" id="UP000264882">
    <property type="component" value="Chromosome"/>
</dbReference>
<dbReference type="AlphaFoldDB" id="A0A063YEL1"/>
<protein>
    <submittedName>
        <fullName evidence="3 4">Protein phosphatase</fullName>
    </submittedName>
</protein>
<reference evidence="2 5" key="1">
    <citation type="submission" date="2014-06" db="EMBL/GenBank/DDBJ databases">
        <title>The Whole Genome Sequence of Mycoplasma hyosynoviae strain ATCC 27095.</title>
        <authorList>
            <person name="Calcutt M.J."/>
            <person name="Foecking M.F."/>
        </authorList>
    </citation>
    <scope>NUCLEOTIDE SEQUENCE [LARGE SCALE GENOMIC DNA]</scope>
    <source>
        <strain evidence="2 5">M60</strain>
    </source>
</reference>
<dbReference type="SUPFAM" id="SSF81606">
    <property type="entry name" value="PP2C-like"/>
    <property type="match status" value="1"/>
</dbReference>
<dbReference type="Pfam" id="PF13672">
    <property type="entry name" value="PP2C_2"/>
    <property type="match status" value="1"/>
</dbReference>
<feature type="domain" description="PPM-type phosphatase" evidence="1">
    <location>
        <begin position="2"/>
        <end position="248"/>
    </location>
</feature>
<evidence type="ECO:0000313" key="5">
    <source>
        <dbReference type="Proteomes" id="UP000264882"/>
    </source>
</evidence>
<dbReference type="SMART" id="SM00331">
    <property type="entry name" value="PP2C_SIG"/>
    <property type="match status" value="1"/>
</dbReference>
<dbReference type="GO" id="GO:0004722">
    <property type="term" value="F:protein serine/threonine phosphatase activity"/>
    <property type="evidence" value="ECO:0007669"/>
    <property type="project" value="InterPro"/>
</dbReference>
<keyword evidence="5" id="KW-1185">Reference proteome</keyword>
<dbReference type="PANTHER" id="PTHR47992">
    <property type="entry name" value="PROTEIN PHOSPHATASE"/>
    <property type="match status" value="1"/>
</dbReference>
<dbReference type="EMBL" id="CP008748">
    <property type="protein sequence ID" value="ASI53684.1"/>
    <property type="molecule type" value="Genomic_DNA"/>
</dbReference>
<evidence type="ECO:0000313" key="4">
    <source>
        <dbReference type="EMBL" id="TDU98172.1"/>
    </source>
</evidence>
<dbReference type="RefSeq" id="WP_036440135.1">
    <property type="nucleotide sequence ID" value="NZ_CP008748.1"/>
</dbReference>
<dbReference type="Proteomes" id="UP000294882">
    <property type="component" value="Unassembled WGS sequence"/>
</dbReference>
<dbReference type="EMBL" id="SOCH01000002">
    <property type="protein sequence ID" value="TDU98172.1"/>
    <property type="molecule type" value="Genomic_DNA"/>
</dbReference>
<proteinExistence type="predicted"/>
<dbReference type="CDD" id="cd00143">
    <property type="entry name" value="PP2Cc"/>
    <property type="match status" value="1"/>
</dbReference>
<dbReference type="STRING" id="29559.NPL3_01605"/>
<dbReference type="InterPro" id="IPR001932">
    <property type="entry name" value="PPM-type_phosphatase-like_dom"/>
</dbReference>
<dbReference type="SMART" id="SM00332">
    <property type="entry name" value="PP2Cc"/>
    <property type="match status" value="1"/>
</dbReference>
<evidence type="ECO:0000259" key="1">
    <source>
        <dbReference type="PROSITE" id="PS51746"/>
    </source>
</evidence>
<evidence type="ECO:0000313" key="3">
    <source>
        <dbReference type="EMBL" id="MDI3047830.1"/>
    </source>
</evidence>
<sequence>MNYCLKSDVGIVRPENQDRVGMAIKGKWALAILCDGMGGHAGGSIASTISISTFENYFNHNFPEDTDYTDKKTIKAWFVKALDRIKNELNIAAKKDPGCADMGTTLTATLIYPSEKQIYVFNVGDSRTYIYNGLLHQVTEDQNVKNQWIREGVMKPHEAERHPFANKLTSCLGPNKVMTPDGFVYSKESKAKYIVLTSDGLHDWVEKPLFERIIQANNLTLEEKANTLINYAKKNMSNDNMSIVLVEL</sequence>
<dbReference type="Proteomes" id="UP001233782">
    <property type="component" value="Unassembled WGS sequence"/>
</dbReference>
<dbReference type="Gene3D" id="3.60.40.10">
    <property type="entry name" value="PPM-type phosphatase domain"/>
    <property type="match status" value="1"/>
</dbReference>
<reference evidence="4 6" key="2">
    <citation type="submission" date="2019-03" db="EMBL/GenBank/DDBJ databases">
        <title>Genomic Encyclopedia of Archaeal and Bacterial Type Strains, Phase II (KMG-II): from individual species to whole genera.</title>
        <authorList>
            <person name="Goeker M."/>
        </authorList>
    </citation>
    <scope>NUCLEOTIDE SEQUENCE [LARGE SCALE GENOMIC DNA]</scope>
    <source>
        <strain evidence="4 6">ATCC 25591</strain>
    </source>
</reference>
<reference evidence="3" key="3">
    <citation type="submission" date="2023-04" db="EMBL/GenBank/DDBJ databases">
        <title>Genomes of recent Mycoplasma hyosynoviae isolates 2023.</title>
        <authorList>
            <person name="Spergser J."/>
        </authorList>
    </citation>
    <scope>NUCLEOTIDE SEQUENCE</scope>
    <source>
        <strain evidence="3">SN1J23N</strain>
    </source>
</reference>
<dbReference type="KEGG" id="mhyv:MHSN_00410"/>
<dbReference type="PROSITE" id="PS51746">
    <property type="entry name" value="PPM_2"/>
    <property type="match status" value="1"/>
</dbReference>
<dbReference type="InterPro" id="IPR015655">
    <property type="entry name" value="PP2C"/>
</dbReference>
<dbReference type="InterPro" id="IPR036457">
    <property type="entry name" value="PPM-type-like_dom_sf"/>
</dbReference>
<accession>A0A063YEL1</accession>
<gene>
    <name evidence="4" type="ORF">JN03_0196</name>
    <name evidence="2" type="ORF">MHSN_00410</name>
    <name evidence="3" type="ORF">QJ129_00950</name>
</gene>
<evidence type="ECO:0000313" key="6">
    <source>
        <dbReference type="Proteomes" id="UP000294882"/>
    </source>
</evidence>